<name>A0A9N9G4H7_9GLOM</name>
<sequence>MTFKKILTEIAWTWILIKIGTSKIGRCSVKHLKSFQKEYVEDNGSGLFTKHFLFENAGKQWKYDNSSNTKGEIQAISTIKARNEKIDPFSRAKVGHKVDMKEVSGGLGPFGLPASCKKKQ</sequence>
<dbReference type="EMBL" id="CAJVPL010001549">
    <property type="protein sequence ID" value="CAG8576801.1"/>
    <property type="molecule type" value="Genomic_DNA"/>
</dbReference>
<protein>
    <submittedName>
        <fullName evidence="1">7407_t:CDS:1</fullName>
    </submittedName>
</protein>
<evidence type="ECO:0000313" key="1">
    <source>
        <dbReference type="EMBL" id="CAG8576801.1"/>
    </source>
</evidence>
<dbReference type="Proteomes" id="UP000789831">
    <property type="component" value="Unassembled WGS sequence"/>
</dbReference>
<keyword evidence="2" id="KW-1185">Reference proteome</keyword>
<organism evidence="1 2">
    <name type="scientific">Ambispora gerdemannii</name>
    <dbReference type="NCBI Taxonomy" id="144530"/>
    <lineage>
        <taxon>Eukaryota</taxon>
        <taxon>Fungi</taxon>
        <taxon>Fungi incertae sedis</taxon>
        <taxon>Mucoromycota</taxon>
        <taxon>Glomeromycotina</taxon>
        <taxon>Glomeromycetes</taxon>
        <taxon>Archaeosporales</taxon>
        <taxon>Ambisporaceae</taxon>
        <taxon>Ambispora</taxon>
    </lineage>
</organism>
<comment type="caution">
    <text evidence="1">The sequence shown here is derived from an EMBL/GenBank/DDBJ whole genome shotgun (WGS) entry which is preliminary data.</text>
</comment>
<accession>A0A9N9G4H7</accession>
<evidence type="ECO:0000313" key="2">
    <source>
        <dbReference type="Proteomes" id="UP000789831"/>
    </source>
</evidence>
<proteinExistence type="predicted"/>
<dbReference type="AlphaFoldDB" id="A0A9N9G4H7"/>
<gene>
    <name evidence="1" type="ORF">AGERDE_LOCUS7921</name>
</gene>
<reference evidence="1" key="1">
    <citation type="submission" date="2021-06" db="EMBL/GenBank/DDBJ databases">
        <authorList>
            <person name="Kallberg Y."/>
            <person name="Tangrot J."/>
            <person name="Rosling A."/>
        </authorList>
    </citation>
    <scope>NUCLEOTIDE SEQUENCE</scope>
    <source>
        <strain evidence="1">MT106</strain>
    </source>
</reference>